<proteinExistence type="predicted"/>
<keyword evidence="8" id="KW-1185">Reference proteome</keyword>
<evidence type="ECO:0000256" key="3">
    <source>
        <dbReference type="ARBA" id="ARBA00023163"/>
    </source>
</evidence>
<feature type="DNA-binding region" description="H-T-H motif" evidence="4">
    <location>
        <begin position="41"/>
        <end position="60"/>
    </location>
</feature>
<dbReference type="Proteomes" id="UP000501600">
    <property type="component" value="Chromosome"/>
</dbReference>
<dbReference type="AlphaFoldDB" id="A0A6H2DP35"/>
<dbReference type="InterPro" id="IPR009057">
    <property type="entry name" value="Homeodomain-like_sf"/>
</dbReference>
<dbReference type="SUPFAM" id="SSF46689">
    <property type="entry name" value="Homeodomain-like"/>
    <property type="match status" value="1"/>
</dbReference>
<feature type="region of interest" description="Disordered" evidence="5">
    <location>
        <begin position="1"/>
        <end position="20"/>
    </location>
</feature>
<name>A0A6H2DP35_9SPHN</name>
<feature type="domain" description="HTH tetR-type" evidence="6">
    <location>
        <begin position="18"/>
        <end position="78"/>
    </location>
</feature>
<evidence type="ECO:0000256" key="5">
    <source>
        <dbReference type="SAM" id="MobiDB-lite"/>
    </source>
</evidence>
<sequence length="214" mass="24505">MKVEKLAQKSNDDKENEAGARDKLIETASQIMREGDTIDISFSELSVRSGLNSALVKYYFGNKDGLLEAILERDMTKIVEDVGLLIKKDMPPEDKLRHHIGAVIDTYYEFPYIHRLTMRLIRDLPPEGAREIADKYLKPLSEAYNIFVGDGIKSGVFRDVDPDLFYSAVTGAADRFFTGKLVWKYCYGRTDFDERMRDAYRNQTVDLIMNGILK</sequence>
<dbReference type="SUPFAM" id="SSF48498">
    <property type="entry name" value="Tetracyclin repressor-like, C-terminal domain"/>
    <property type="match status" value="1"/>
</dbReference>
<reference evidence="7 8" key="1">
    <citation type="submission" date="2020-04" db="EMBL/GenBank/DDBJ databases">
        <title>Genome sequence for Sphingorhabdus sp. strain M1.</title>
        <authorList>
            <person name="Park S.-J."/>
        </authorList>
    </citation>
    <scope>NUCLEOTIDE SEQUENCE [LARGE SCALE GENOMIC DNA]</scope>
    <source>
        <strain evidence="7 8">JK6</strain>
    </source>
</reference>
<dbReference type="PANTHER" id="PTHR30328">
    <property type="entry name" value="TRANSCRIPTIONAL REPRESSOR"/>
    <property type="match status" value="1"/>
</dbReference>
<dbReference type="PROSITE" id="PS50977">
    <property type="entry name" value="HTH_TETR_2"/>
    <property type="match status" value="1"/>
</dbReference>
<evidence type="ECO:0000259" key="6">
    <source>
        <dbReference type="PROSITE" id="PS50977"/>
    </source>
</evidence>
<keyword evidence="2 4" id="KW-0238">DNA-binding</keyword>
<dbReference type="KEGG" id="phao:HF685_12220"/>
<evidence type="ECO:0000256" key="1">
    <source>
        <dbReference type="ARBA" id="ARBA00023015"/>
    </source>
</evidence>
<dbReference type="InterPro" id="IPR036271">
    <property type="entry name" value="Tet_transcr_reg_TetR-rel_C_sf"/>
</dbReference>
<dbReference type="InterPro" id="IPR001647">
    <property type="entry name" value="HTH_TetR"/>
</dbReference>
<dbReference type="Pfam" id="PF14514">
    <property type="entry name" value="TetR_C_9"/>
    <property type="match status" value="1"/>
</dbReference>
<gene>
    <name evidence="7" type="ORF">HF685_12220</name>
</gene>
<evidence type="ECO:0000313" key="8">
    <source>
        <dbReference type="Proteomes" id="UP000501600"/>
    </source>
</evidence>
<dbReference type="RefSeq" id="WP_168820226.1">
    <property type="nucleotide sequence ID" value="NZ_CP051217.1"/>
</dbReference>
<evidence type="ECO:0000256" key="4">
    <source>
        <dbReference type="PROSITE-ProRule" id="PRU00335"/>
    </source>
</evidence>
<evidence type="ECO:0000256" key="2">
    <source>
        <dbReference type="ARBA" id="ARBA00023125"/>
    </source>
</evidence>
<keyword evidence="1" id="KW-0805">Transcription regulation</keyword>
<dbReference type="InterPro" id="IPR050109">
    <property type="entry name" value="HTH-type_TetR-like_transc_reg"/>
</dbReference>
<organism evidence="7 8">
    <name type="scientific">Parasphingorhabdus halotolerans</name>
    <dbReference type="NCBI Taxonomy" id="2725558"/>
    <lineage>
        <taxon>Bacteria</taxon>
        <taxon>Pseudomonadati</taxon>
        <taxon>Pseudomonadota</taxon>
        <taxon>Alphaproteobacteria</taxon>
        <taxon>Sphingomonadales</taxon>
        <taxon>Sphingomonadaceae</taxon>
        <taxon>Parasphingorhabdus</taxon>
    </lineage>
</organism>
<dbReference type="InterPro" id="IPR011075">
    <property type="entry name" value="TetR_C"/>
</dbReference>
<dbReference type="GO" id="GO:0003677">
    <property type="term" value="F:DNA binding"/>
    <property type="evidence" value="ECO:0007669"/>
    <property type="project" value="UniProtKB-UniRule"/>
</dbReference>
<evidence type="ECO:0000313" key="7">
    <source>
        <dbReference type="EMBL" id="QJB69958.1"/>
    </source>
</evidence>
<dbReference type="EMBL" id="CP051217">
    <property type="protein sequence ID" value="QJB69958.1"/>
    <property type="molecule type" value="Genomic_DNA"/>
</dbReference>
<accession>A0A6H2DP35</accession>
<keyword evidence="3" id="KW-0804">Transcription</keyword>
<dbReference type="PANTHER" id="PTHR30328:SF54">
    <property type="entry name" value="HTH-TYPE TRANSCRIPTIONAL REPRESSOR SCO4008"/>
    <property type="match status" value="1"/>
</dbReference>
<protein>
    <submittedName>
        <fullName evidence="7">TetR family transcriptional regulator</fullName>
    </submittedName>
</protein>
<dbReference type="Gene3D" id="1.10.357.10">
    <property type="entry name" value="Tetracycline Repressor, domain 2"/>
    <property type="match status" value="1"/>
</dbReference>